<keyword evidence="4" id="KW-1185">Reference proteome</keyword>
<sequence>MRCLLRKSNERASLNNYKIGEQPWLKQKYSVAPACVAR</sequence>
<accession>A0A1G9YG78</accession>
<reference evidence="2 3" key="2">
    <citation type="submission" date="2016-10" db="EMBL/GenBank/DDBJ databases">
        <authorList>
            <person name="de Groot N.N."/>
        </authorList>
    </citation>
    <scope>NUCLEOTIDE SEQUENCE [LARGE SCALE GENOMIC DNA]</scope>
    <source>
        <strain evidence="2 3">BS2772</strain>
    </source>
</reference>
<dbReference type="EMBL" id="JXDI01000001">
    <property type="protein sequence ID" value="KAF2410551.1"/>
    <property type="molecule type" value="Genomic_DNA"/>
</dbReference>
<dbReference type="EMBL" id="LT629704">
    <property type="protein sequence ID" value="SDN07972.1"/>
    <property type="molecule type" value="Genomic_DNA"/>
</dbReference>
<dbReference type="AlphaFoldDB" id="A0A1G9YG78"/>
<reference evidence="1 4" key="1">
    <citation type="submission" date="2015-01" db="EMBL/GenBank/DDBJ databases">
        <title>Genome Sequence of Pseudomonas antarctica CMS 35.</title>
        <authorList>
            <person name="Voget S."/>
            <person name="Chow J."/>
            <person name="Daniel R."/>
            <person name="Streit W."/>
        </authorList>
    </citation>
    <scope>NUCLEOTIDE SEQUENCE [LARGE SCALE GENOMIC DNA]</scope>
    <source>
        <strain evidence="1 4">CMS 35</strain>
    </source>
</reference>
<proteinExistence type="predicted"/>
<evidence type="ECO:0000313" key="2">
    <source>
        <dbReference type="EMBL" id="SDN07972.1"/>
    </source>
</evidence>
<gene>
    <name evidence="1" type="ORF">PSAN_29830</name>
    <name evidence="2" type="ORF">SAMN04490179_2396</name>
</gene>
<name>A0A1G9YG78_9PSED</name>
<protein>
    <submittedName>
        <fullName evidence="2">Uncharacterized protein</fullName>
    </submittedName>
</protein>
<evidence type="ECO:0000313" key="4">
    <source>
        <dbReference type="Proteomes" id="UP000748067"/>
    </source>
</evidence>
<dbReference type="Proteomes" id="UP000182470">
    <property type="component" value="Chromosome I"/>
</dbReference>
<evidence type="ECO:0000313" key="1">
    <source>
        <dbReference type="EMBL" id="KAF2410551.1"/>
    </source>
</evidence>
<organism evidence="2 3">
    <name type="scientific">Pseudomonas antarctica</name>
    <dbReference type="NCBI Taxonomy" id="219572"/>
    <lineage>
        <taxon>Bacteria</taxon>
        <taxon>Pseudomonadati</taxon>
        <taxon>Pseudomonadota</taxon>
        <taxon>Gammaproteobacteria</taxon>
        <taxon>Pseudomonadales</taxon>
        <taxon>Pseudomonadaceae</taxon>
        <taxon>Pseudomonas</taxon>
    </lineage>
</organism>
<evidence type="ECO:0000313" key="3">
    <source>
        <dbReference type="Proteomes" id="UP000182470"/>
    </source>
</evidence>
<dbReference type="Proteomes" id="UP000748067">
    <property type="component" value="Unassembled WGS sequence"/>
</dbReference>